<sequence>MISADHHRRIVHQHTVRVVYPDDAAYELSRNADELFKCLRCTYIDQDPRKVSVHVRSCHAIADVDVERDGDSAEEADDGFGPTPSQRLSEHASQLLRTSQARARSPLPRAITPEAPLHIEDMFSPLPHALPDSHQSALGQASFAGPSQPLSLKSRASHESSSSSSSSSSHRRLPTLTPVPANAGVAFLHDSGPLPPSSMPSTAPQPAAPSSSPVGGYPVTQEPLAGPSQPPPSDLHGSSFTPLPEHCPLLPGPETVMSGNLEKWGIVINTVHRVVICLACKRCIPRKEVASHLKHHRICGVTEALVSHTLDPYKLLSPTGSLVPDVPPGNADTLAIYGLDVIQNAHFCVVCKRGFASQKSLNANHFSKPEVACSNVERISMCCAGQTFFNSNRRYVFPVTVPAVTHSPSANTPFSLFLKGMPKAAAPEYIVPPANDRTVSPYLSRLNWLPFV</sequence>
<gene>
    <name evidence="2" type="ORF">FOMPIDRAFT_94780</name>
</gene>
<feature type="compositionally biased region" description="Polar residues" evidence="1">
    <location>
        <begin position="83"/>
        <end position="102"/>
    </location>
</feature>
<protein>
    <submittedName>
        <fullName evidence="2">Uncharacterized protein</fullName>
    </submittedName>
</protein>
<feature type="compositionally biased region" description="Low complexity" evidence="1">
    <location>
        <begin position="199"/>
        <end position="213"/>
    </location>
</feature>
<accession>S8DIS6</accession>
<dbReference type="HOGENOM" id="CLU_606312_0_0_1"/>
<evidence type="ECO:0000313" key="3">
    <source>
        <dbReference type="Proteomes" id="UP000015241"/>
    </source>
</evidence>
<reference evidence="2 3" key="1">
    <citation type="journal article" date="2012" name="Science">
        <title>The Paleozoic origin of enzymatic lignin decomposition reconstructed from 31 fungal genomes.</title>
        <authorList>
            <person name="Floudas D."/>
            <person name="Binder M."/>
            <person name="Riley R."/>
            <person name="Barry K."/>
            <person name="Blanchette R.A."/>
            <person name="Henrissat B."/>
            <person name="Martinez A.T."/>
            <person name="Otillar R."/>
            <person name="Spatafora J.W."/>
            <person name="Yadav J.S."/>
            <person name="Aerts A."/>
            <person name="Benoit I."/>
            <person name="Boyd A."/>
            <person name="Carlson A."/>
            <person name="Copeland A."/>
            <person name="Coutinho P.M."/>
            <person name="de Vries R.P."/>
            <person name="Ferreira P."/>
            <person name="Findley K."/>
            <person name="Foster B."/>
            <person name="Gaskell J."/>
            <person name="Glotzer D."/>
            <person name="Gorecki P."/>
            <person name="Heitman J."/>
            <person name="Hesse C."/>
            <person name="Hori C."/>
            <person name="Igarashi K."/>
            <person name="Jurgens J.A."/>
            <person name="Kallen N."/>
            <person name="Kersten P."/>
            <person name="Kohler A."/>
            <person name="Kuees U."/>
            <person name="Kumar T.K.A."/>
            <person name="Kuo A."/>
            <person name="LaButti K."/>
            <person name="Larrondo L.F."/>
            <person name="Lindquist E."/>
            <person name="Ling A."/>
            <person name="Lombard V."/>
            <person name="Lucas S."/>
            <person name="Lundell T."/>
            <person name="Martin R."/>
            <person name="McLaughlin D.J."/>
            <person name="Morgenstern I."/>
            <person name="Morin E."/>
            <person name="Murat C."/>
            <person name="Nagy L.G."/>
            <person name="Nolan M."/>
            <person name="Ohm R.A."/>
            <person name="Patyshakuliyeva A."/>
            <person name="Rokas A."/>
            <person name="Ruiz-Duenas F.J."/>
            <person name="Sabat G."/>
            <person name="Salamov A."/>
            <person name="Samejima M."/>
            <person name="Schmutz J."/>
            <person name="Slot J.C."/>
            <person name="St John F."/>
            <person name="Stenlid J."/>
            <person name="Sun H."/>
            <person name="Sun S."/>
            <person name="Syed K."/>
            <person name="Tsang A."/>
            <person name="Wiebenga A."/>
            <person name="Young D."/>
            <person name="Pisabarro A."/>
            <person name="Eastwood D.C."/>
            <person name="Martin F."/>
            <person name="Cullen D."/>
            <person name="Grigoriev I.V."/>
            <person name="Hibbett D.S."/>
        </authorList>
    </citation>
    <scope>NUCLEOTIDE SEQUENCE</scope>
    <source>
        <strain evidence="3">FP-58527</strain>
    </source>
</reference>
<dbReference type="OrthoDB" id="2507344at2759"/>
<dbReference type="STRING" id="743788.S8DIS6"/>
<dbReference type="Proteomes" id="UP000015241">
    <property type="component" value="Unassembled WGS sequence"/>
</dbReference>
<dbReference type="EMBL" id="KE504374">
    <property type="protein sequence ID" value="EPS92727.1"/>
    <property type="molecule type" value="Genomic_DNA"/>
</dbReference>
<evidence type="ECO:0000256" key="1">
    <source>
        <dbReference type="SAM" id="MobiDB-lite"/>
    </source>
</evidence>
<proteinExistence type="predicted"/>
<evidence type="ECO:0000313" key="2">
    <source>
        <dbReference type="EMBL" id="EPS92727.1"/>
    </source>
</evidence>
<dbReference type="AlphaFoldDB" id="S8DIS6"/>
<name>S8DIS6_FOMSC</name>
<keyword evidence="3" id="KW-1185">Reference proteome</keyword>
<feature type="non-terminal residue" evidence="2">
    <location>
        <position position="452"/>
    </location>
</feature>
<dbReference type="InParanoid" id="S8DIS6"/>
<feature type="region of interest" description="Disordered" evidence="1">
    <location>
        <begin position="69"/>
        <end position="109"/>
    </location>
</feature>
<organism evidence="2 3">
    <name type="scientific">Fomitopsis schrenkii</name>
    <name type="common">Brown rot fungus</name>
    <dbReference type="NCBI Taxonomy" id="2126942"/>
    <lineage>
        <taxon>Eukaryota</taxon>
        <taxon>Fungi</taxon>
        <taxon>Dikarya</taxon>
        <taxon>Basidiomycota</taxon>
        <taxon>Agaricomycotina</taxon>
        <taxon>Agaricomycetes</taxon>
        <taxon>Polyporales</taxon>
        <taxon>Fomitopsis</taxon>
    </lineage>
</organism>
<feature type="region of interest" description="Disordered" evidence="1">
    <location>
        <begin position="123"/>
        <end position="246"/>
    </location>
</feature>